<dbReference type="AlphaFoldDB" id="A0A0R1WGT8"/>
<accession>A0A0R1WGT8</accession>
<comment type="caution">
    <text evidence="1">The sequence shown here is derived from an EMBL/GenBank/DDBJ whole genome shotgun (WGS) entry which is preliminary data.</text>
</comment>
<evidence type="ECO:0008006" key="3">
    <source>
        <dbReference type="Google" id="ProtNLM"/>
    </source>
</evidence>
<sequence>MYFPILRGKQNELLALRELLEDGKLSDKILPIIEPTTPSSTFKKLLVQFNSKNRLVAVIQNPKVTSYDEFDDNEVEELKKDNNFIPALIVNNNRDWNLNQYPNSYRMIILGEKSEFDDSSLVDDKTYAIVEVSNRSALRNLNGCSKRIEMHDQFMKQERNVDYLNKEDELFSSEHRYFKQDGFYGFSDYSIIGHEYQTSGFAAKAVVIHLVYFDDKDDLRIHHFVSDTNDDINNPALKAHEALGKLVDFVSSPSFDNDKNYSEALEEFKQLYNLDKYPGLGYLKKLSLKHHFEILGRFLEK</sequence>
<proteinExistence type="predicted"/>
<protein>
    <recommendedName>
        <fullName evidence="3">Sce7725 family protein</fullName>
    </recommendedName>
</protein>
<evidence type="ECO:0000313" key="2">
    <source>
        <dbReference type="Proteomes" id="UP000051302"/>
    </source>
</evidence>
<reference evidence="1 2" key="1">
    <citation type="journal article" date="2015" name="Genome Announc.">
        <title>Expanding the biotechnology potential of lactobacilli through comparative genomics of 213 strains and associated genera.</title>
        <authorList>
            <person name="Sun Z."/>
            <person name="Harris H.M."/>
            <person name="McCann A."/>
            <person name="Guo C."/>
            <person name="Argimon S."/>
            <person name="Zhang W."/>
            <person name="Yang X."/>
            <person name="Jeffery I.B."/>
            <person name="Cooney J.C."/>
            <person name="Kagawa T.F."/>
            <person name="Liu W."/>
            <person name="Song Y."/>
            <person name="Salvetti E."/>
            <person name="Wrobel A."/>
            <person name="Rasinkangas P."/>
            <person name="Parkhill J."/>
            <person name="Rea M.C."/>
            <person name="O'Sullivan O."/>
            <person name="Ritari J."/>
            <person name="Douillard F.P."/>
            <person name="Paul Ross R."/>
            <person name="Yang R."/>
            <person name="Briner A.E."/>
            <person name="Felis G.E."/>
            <person name="de Vos W.M."/>
            <person name="Barrangou R."/>
            <person name="Klaenhammer T.R."/>
            <person name="Caufield P.W."/>
            <person name="Cui Y."/>
            <person name="Zhang H."/>
            <person name="O'Toole P.W."/>
        </authorList>
    </citation>
    <scope>NUCLEOTIDE SEQUENCE [LARGE SCALE GENOMIC DNA]</scope>
    <source>
        <strain evidence="1 2">DSM 16982</strain>
    </source>
</reference>
<dbReference type="EMBL" id="AZFV01000012">
    <property type="protein sequence ID" value="KRM17186.1"/>
    <property type="molecule type" value="Genomic_DNA"/>
</dbReference>
<organism evidence="1 2">
    <name type="scientific">Companilactobacillus nantensis DSM 16982</name>
    <dbReference type="NCBI Taxonomy" id="1423774"/>
    <lineage>
        <taxon>Bacteria</taxon>
        <taxon>Bacillati</taxon>
        <taxon>Bacillota</taxon>
        <taxon>Bacilli</taxon>
        <taxon>Lactobacillales</taxon>
        <taxon>Lactobacillaceae</taxon>
        <taxon>Companilactobacillus</taxon>
    </lineage>
</organism>
<evidence type="ECO:0000313" key="1">
    <source>
        <dbReference type="EMBL" id="KRM17186.1"/>
    </source>
</evidence>
<name>A0A0R1WGT8_9LACO</name>
<dbReference type="NCBIfam" id="NF033831">
    <property type="entry name" value="sce7725_fam"/>
    <property type="match status" value="1"/>
</dbReference>
<dbReference type="PATRIC" id="fig|1423774.3.peg.442"/>
<dbReference type="InterPro" id="IPR047727">
    <property type="entry name" value="Sce7725-like"/>
</dbReference>
<dbReference type="RefSeq" id="WP_057892008.1">
    <property type="nucleotide sequence ID" value="NZ_AZFV01000012.1"/>
</dbReference>
<dbReference type="STRING" id="1423774.FD31_GL000431"/>
<dbReference type="Proteomes" id="UP000051302">
    <property type="component" value="Unassembled WGS sequence"/>
</dbReference>
<gene>
    <name evidence="1" type="ORF">FD31_GL000431</name>
</gene>
<keyword evidence="2" id="KW-1185">Reference proteome</keyword>